<protein>
    <recommendedName>
        <fullName evidence="2">HAT C-terminal dimerisation domain-containing protein</fullName>
    </recommendedName>
</protein>
<evidence type="ECO:0000256" key="1">
    <source>
        <dbReference type="SAM" id="MobiDB-lite"/>
    </source>
</evidence>
<sequence length="320" mass="37051">MMTSHEWDNTKLSKTVKGKEAFNIVIHNDFWNSIELCLRVFTPLVKVLRLVDGDDKPSMGFVYGEMLSAKEEIKNILKRECDYLPILYIMDSRSEDRLDSPLHTSGYLLNPFYFFKRPSIKDDSLVTNNLITCVEKFFPDEQMQHHVINVELQKYTQKEGAFGRKLAISGCLNNDSSYNPVTWWDFYGNETPNLKFMAKRILGLTTSSSGCERNWSTFEGIHTKKRNRLDSTRMKNLVYVQFNARLANRKKRKDKLEACDASNAQGWIVEGCDDNDDDVINEMTSTTTTLTGDENEIRELDEEDFESDGEETILDEEDYD</sequence>
<feature type="region of interest" description="Disordered" evidence="1">
    <location>
        <begin position="287"/>
        <end position="320"/>
    </location>
</feature>
<keyword evidence="4" id="KW-1185">Reference proteome</keyword>
<evidence type="ECO:0000259" key="2">
    <source>
        <dbReference type="Pfam" id="PF05699"/>
    </source>
</evidence>
<comment type="caution">
    <text evidence="3">The sequence shown here is derived from an EMBL/GenBank/DDBJ whole genome shotgun (WGS) entry which is preliminary data.</text>
</comment>
<feature type="compositionally biased region" description="Acidic residues" evidence="1">
    <location>
        <begin position="293"/>
        <end position="320"/>
    </location>
</feature>
<evidence type="ECO:0000313" key="4">
    <source>
        <dbReference type="Proteomes" id="UP001152523"/>
    </source>
</evidence>
<name>A0AAV0FDC6_9ASTE</name>
<organism evidence="3 4">
    <name type="scientific">Cuscuta epithymum</name>
    <dbReference type="NCBI Taxonomy" id="186058"/>
    <lineage>
        <taxon>Eukaryota</taxon>
        <taxon>Viridiplantae</taxon>
        <taxon>Streptophyta</taxon>
        <taxon>Embryophyta</taxon>
        <taxon>Tracheophyta</taxon>
        <taxon>Spermatophyta</taxon>
        <taxon>Magnoliopsida</taxon>
        <taxon>eudicotyledons</taxon>
        <taxon>Gunneridae</taxon>
        <taxon>Pentapetalae</taxon>
        <taxon>asterids</taxon>
        <taxon>lamiids</taxon>
        <taxon>Solanales</taxon>
        <taxon>Convolvulaceae</taxon>
        <taxon>Cuscuteae</taxon>
        <taxon>Cuscuta</taxon>
        <taxon>Cuscuta subgen. Cuscuta</taxon>
    </lineage>
</organism>
<dbReference type="Pfam" id="PF05699">
    <property type="entry name" value="Dimer_Tnp_hAT"/>
    <property type="match status" value="1"/>
</dbReference>
<dbReference type="PANTHER" id="PTHR32166">
    <property type="entry name" value="OSJNBA0013A04.12 PROTEIN"/>
    <property type="match status" value="1"/>
</dbReference>
<dbReference type="AlphaFoldDB" id="A0AAV0FDC6"/>
<dbReference type="EMBL" id="CAMAPF010000976">
    <property type="protein sequence ID" value="CAH9133614.1"/>
    <property type="molecule type" value="Genomic_DNA"/>
</dbReference>
<dbReference type="InterPro" id="IPR012337">
    <property type="entry name" value="RNaseH-like_sf"/>
</dbReference>
<proteinExistence type="predicted"/>
<dbReference type="PANTHER" id="PTHR32166:SF74">
    <property type="entry name" value="OS05G0256350 PROTEIN"/>
    <property type="match status" value="1"/>
</dbReference>
<accession>A0AAV0FDC6</accession>
<dbReference type="GO" id="GO:0046983">
    <property type="term" value="F:protein dimerization activity"/>
    <property type="evidence" value="ECO:0007669"/>
    <property type="project" value="InterPro"/>
</dbReference>
<dbReference type="Proteomes" id="UP001152523">
    <property type="component" value="Unassembled WGS sequence"/>
</dbReference>
<dbReference type="SUPFAM" id="SSF53098">
    <property type="entry name" value="Ribonuclease H-like"/>
    <property type="match status" value="1"/>
</dbReference>
<dbReference type="InterPro" id="IPR008906">
    <property type="entry name" value="HATC_C_dom"/>
</dbReference>
<feature type="domain" description="HAT C-terminal dimerisation" evidence="2">
    <location>
        <begin position="172"/>
        <end position="243"/>
    </location>
</feature>
<reference evidence="3" key="1">
    <citation type="submission" date="2022-07" db="EMBL/GenBank/DDBJ databases">
        <authorList>
            <person name="Macas J."/>
            <person name="Novak P."/>
            <person name="Neumann P."/>
        </authorList>
    </citation>
    <scope>NUCLEOTIDE SEQUENCE</scope>
</reference>
<gene>
    <name evidence="3" type="ORF">CEPIT_LOCUS33078</name>
</gene>
<evidence type="ECO:0000313" key="3">
    <source>
        <dbReference type="EMBL" id="CAH9133614.1"/>
    </source>
</evidence>